<sequence length="134" mass="13667">MAAPDDGTGGDGKGEEAALSERLRQLDARLGQKRSERQAAERGRSARGGMQGMGLAVRVSSEFAAGVLVGAALGWVVDYWAGTTPWGLIILLLLGFAAGVLNVLRALGKVAGPETRVRPGDGPRNGSGGDAGRG</sequence>
<reference evidence="4 5" key="1">
    <citation type="submission" date="2020-08" db="EMBL/GenBank/DDBJ databases">
        <title>Genomic Encyclopedia of Type Strains, Phase IV (KMG-IV): sequencing the most valuable type-strain genomes for metagenomic binning, comparative biology and taxonomic classification.</title>
        <authorList>
            <person name="Goeker M."/>
        </authorList>
    </citation>
    <scope>NUCLEOTIDE SEQUENCE [LARGE SCALE GENOMIC DNA]</scope>
    <source>
        <strain evidence="4 5">DSM 16268</strain>
    </source>
</reference>
<accession>A0A7W9CUT0</accession>
<proteinExistence type="inferred from homology"/>
<feature type="region of interest" description="Disordered" evidence="2">
    <location>
        <begin position="113"/>
        <end position="134"/>
    </location>
</feature>
<dbReference type="EMBL" id="JACHOO010000002">
    <property type="protein sequence ID" value="MBB5751981.1"/>
    <property type="molecule type" value="Genomic_DNA"/>
</dbReference>
<keyword evidence="3" id="KW-0812">Transmembrane</keyword>
<feature type="transmembrane region" description="Helical" evidence="3">
    <location>
        <begin position="83"/>
        <end position="104"/>
    </location>
</feature>
<dbReference type="GO" id="GO:0045259">
    <property type="term" value="C:proton-transporting ATP synthase complex"/>
    <property type="evidence" value="ECO:0007669"/>
    <property type="project" value="UniProtKB-UniRule"/>
</dbReference>
<comment type="similarity">
    <text evidence="1">Belongs to the bacterial AtpI family.</text>
</comment>
<dbReference type="Pfam" id="PF09527">
    <property type="entry name" value="ATPase_gene1"/>
    <property type="match status" value="1"/>
</dbReference>
<evidence type="ECO:0000256" key="2">
    <source>
        <dbReference type="SAM" id="MobiDB-lite"/>
    </source>
</evidence>
<feature type="compositionally biased region" description="Gly residues" evidence="2">
    <location>
        <begin position="123"/>
        <end position="134"/>
    </location>
</feature>
<keyword evidence="1" id="KW-0813">Transport</keyword>
<dbReference type="InterPro" id="IPR032820">
    <property type="entry name" value="ATPase_put"/>
</dbReference>
<dbReference type="InterPro" id="IPR016989">
    <property type="entry name" value="Atp1_alphaprobac"/>
</dbReference>
<comment type="function">
    <text evidence="1">A possible function for this protein is to guide the assembly of the membrane sector of the ATPase enzyme complex.</text>
</comment>
<feature type="transmembrane region" description="Helical" evidence="3">
    <location>
        <begin position="55"/>
        <end position="77"/>
    </location>
</feature>
<dbReference type="GO" id="GO:1902600">
    <property type="term" value="P:proton transmembrane transport"/>
    <property type="evidence" value="ECO:0007669"/>
    <property type="project" value="UniProtKB-KW"/>
</dbReference>
<dbReference type="RefSeq" id="WP_183853230.1">
    <property type="nucleotide sequence ID" value="NZ_JACHOO010000002.1"/>
</dbReference>
<dbReference type="PIRSF" id="PIRSF032126">
    <property type="entry name" value="F0F1_ATP_synthase_subunit_I"/>
    <property type="match status" value="1"/>
</dbReference>
<gene>
    <name evidence="4" type="ORF">GGQ63_001033</name>
</gene>
<evidence type="ECO:0000313" key="5">
    <source>
        <dbReference type="Proteomes" id="UP000523821"/>
    </source>
</evidence>
<evidence type="ECO:0000313" key="4">
    <source>
        <dbReference type="EMBL" id="MBB5751981.1"/>
    </source>
</evidence>
<keyword evidence="1" id="KW-0406">Ion transport</keyword>
<protein>
    <recommendedName>
        <fullName evidence="1">ATP synthase protein I</fullName>
    </recommendedName>
</protein>
<keyword evidence="3" id="KW-1133">Transmembrane helix</keyword>
<evidence type="ECO:0000256" key="3">
    <source>
        <dbReference type="SAM" id="Phobius"/>
    </source>
</evidence>
<organism evidence="4 5">
    <name type="scientific">Prosthecomicrobium pneumaticum</name>
    <dbReference type="NCBI Taxonomy" id="81895"/>
    <lineage>
        <taxon>Bacteria</taxon>
        <taxon>Pseudomonadati</taxon>
        <taxon>Pseudomonadota</taxon>
        <taxon>Alphaproteobacteria</taxon>
        <taxon>Hyphomicrobiales</taxon>
        <taxon>Kaistiaceae</taxon>
        <taxon>Prosthecomicrobium</taxon>
    </lineage>
</organism>
<dbReference type="Proteomes" id="UP000523821">
    <property type="component" value="Unassembled WGS sequence"/>
</dbReference>
<evidence type="ECO:0000256" key="1">
    <source>
        <dbReference type="PIRNR" id="PIRNR032126"/>
    </source>
</evidence>
<comment type="caution">
    <text evidence="4">The sequence shown here is derived from an EMBL/GenBank/DDBJ whole genome shotgun (WGS) entry which is preliminary data.</text>
</comment>
<keyword evidence="5" id="KW-1185">Reference proteome</keyword>
<dbReference type="AlphaFoldDB" id="A0A7W9CUT0"/>
<keyword evidence="1 3" id="KW-0472">Membrane</keyword>
<keyword evidence="1" id="KW-0375">Hydrogen ion transport</keyword>
<name>A0A7W9CUT0_9HYPH</name>